<keyword evidence="3" id="KW-1185">Reference proteome</keyword>
<evidence type="ECO:0000313" key="3">
    <source>
        <dbReference type="Proteomes" id="UP000608754"/>
    </source>
</evidence>
<evidence type="ECO:0000256" key="1">
    <source>
        <dbReference type="SAM" id="SignalP"/>
    </source>
</evidence>
<dbReference type="EMBL" id="JADGIK010000002">
    <property type="protein sequence ID" value="MBF0596646.1"/>
    <property type="molecule type" value="Genomic_DNA"/>
</dbReference>
<sequence length="145" mass="16506">MKISYCTSLLLIFLIFISCGDKNGEASTTKNTEENIFDEKGAQSIQKDSVIYYNGLQNEINVNFGEYFGFVFEAEGQELQWQLESDIVSELYYVAESFEADIDSPKKEANGKQYFTFHALKAGNAKVSFKEKNSNKIKTIQIHIQ</sequence>
<reference evidence="2" key="1">
    <citation type="submission" date="2020-10" db="EMBL/GenBank/DDBJ databases">
        <authorList>
            <person name="Lu T."/>
            <person name="Wang Q."/>
            <person name="Han X."/>
        </authorList>
    </citation>
    <scope>NUCLEOTIDE SEQUENCE</scope>
    <source>
        <strain evidence="2">WQ 117</strain>
    </source>
</reference>
<keyword evidence="1" id="KW-0732">Signal</keyword>
<accession>A0A8J7KHS2</accession>
<feature type="chain" id="PRO_5035302484" evidence="1">
    <location>
        <begin position="24"/>
        <end position="145"/>
    </location>
</feature>
<dbReference type="AlphaFoldDB" id="A0A8J7KHS2"/>
<proteinExistence type="predicted"/>
<feature type="signal peptide" evidence="1">
    <location>
        <begin position="1"/>
        <end position="23"/>
    </location>
</feature>
<dbReference type="Proteomes" id="UP000608754">
    <property type="component" value="Unassembled WGS sequence"/>
</dbReference>
<comment type="caution">
    <text evidence="2">The sequence shown here is derived from an EMBL/GenBank/DDBJ whole genome shotgun (WGS) entry which is preliminary data.</text>
</comment>
<dbReference type="PROSITE" id="PS51257">
    <property type="entry name" value="PROKAR_LIPOPROTEIN"/>
    <property type="match status" value="1"/>
</dbReference>
<protein>
    <submittedName>
        <fullName evidence="2">Protease inhibitor I42 family protein</fullName>
    </submittedName>
</protein>
<organism evidence="2 3">
    <name type="scientific">Faecalibacter rhinopitheci</name>
    <dbReference type="NCBI Taxonomy" id="2779678"/>
    <lineage>
        <taxon>Bacteria</taxon>
        <taxon>Pseudomonadati</taxon>
        <taxon>Bacteroidota</taxon>
        <taxon>Flavobacteriia</taxon>
        <taxon>Flavobacteriales</taxon>
        <taxon>Weeksellaceae</taxon>
        <taxon>Faecalibacter</taxon>
    </lineage>
</organism>
<dbReference type="RefSeq" id="WP_194182175.1">
    <property type="nucleotide sequence ID" value="NZ_JADGIK010000002.1"/>
</dbReference>
<name>A0A8J7KHS2_9FLAO</name>
<gene>
    <name evidence="2" type="ORF">IM532_04130</name>
</gene>
<evidence type="ECO:0000313" key="2">
    <source>
        <dbReference type="EMBL" id="MBF0596646.1"/>
    </source>
</evidence>